<dbReference type="InterPro" id="IPR036388">
    <property type="entry name" value="WH-like_DNA-bd_sf"/>
</dbReference>
<dbReference type="RefSeq" id="WP_067031640.1">
    <property type="nucleotide sequence ID" value="NZ_FLRA01000003.1"/>
</dbReference>
<dbReference type="EMBL" id="FLRA01000003">
    <property type="protein sequence ID" value="SBT16511.1"/>
    <property type="molecule type" value="Genomic_DNA"/>
</dbReference>
<gene>
    <name evidence="5" type="primary">mexR_1</name>
    <name evidence="5" type="ORF">MGA5115_00592</name>
    <name evidence="6" type="ORF">MGA5116_00810</name>
</gene>
<sequence length="149" mass="17094">MADIERDIQTALIGIISGLKHAMRFAMQESSTPLSPLYFIILKMIHDHENCTAIMIAQRCGRDKGQITRLIKELEKYNMVRKKQNPADKRSSFIELTQQGTQSFKTLESYDLEALTVMTQGLSDEQLQQYLEVSMVMADNLARYERSSN</sequence>
<dbReference type="InterPro" id="IPR036390">
    <property type="entry name" value="WH_DNA-bd_sf"/>
</dbReference>
<protein>
    <submittedName>
        <fullName evidence="5">Multidrug resistance operon repressor</fullName>
    </submittedName>
</protein>
<organism evidence="5 8">
    <name type="scientific">Marinomonas gallaica</name>
    <dbReference type="NCBI Taxonomy" id="1806667"/>
    <lineage>
        <taxon>Bacteria</taxon>
        <taxon>Pseudomonadati</taxon>
        <taxon>Pseudomonadota</taxon>
        <taxon>Gammaproteobacteria</taxon>
        <taxon>Oceanospirillales</taxon>
        <taxon>Oceanospirillaceae</taxon>
        <taxon>Marinomonas</taxon>
    </lineage>
</organism>
<dbReference type="Proteomes" id="UP000092840">
    <property type="component" value="Unassembled WGS sequence"/>
</dbReference>
<proteinExistence type="predicted"/>
<dbReference type="AlphaFoldDB" id="A0A1C3JMZ3"/>
<dbReference type="EMBL" id="FLRB01000006">
    <property type="protein sequence ID" value="SBT20227.1"/>
    <property type="molecule type" value="Genomic_DNA"/>
</dbReference>
<evidence type="ECO:0000313" key="6">
    <source>
        <dbReference type="EMBL" id="SBT20227.1"/>
    </source>
</evidence>
<dbReference type="SUPFAM" id="SSF46785">
    <property type="entry name" value="Winged helix' DNA-binding domain"/>
    <property type="match status" value="1"/>
</dbReference>
<dbReference type="Proteomes" id="UP000092871">
    <property type="component" value="Unassembled WGS sequence"/>
</dbReference>
<dbReference type="PROSITE" id="PS50995">
    <property type="entry name" value="HTH_MARR_2"/>
    <property type="match status" value="1"/>
</dbReference>
<evidence type="ECO:0000313" key="7">
    <source>
        <dbReference type="Proteomes" id="UP000092840"/>
    </source>
</evidence>
<name>A0A1C3JMZ3_9GAMM</name>
<dbReference type="Pfam" id="PF01047">
    <property type="entry name" value="MarR"/>
    <property type="match status" value="1"/>
</dbReference>
<dbReference type="Gene3D" id="1.10.10.10">
    <property type="entry name" value="Winged helix-like DNA-binding domain superfamily/Winged helix DNA-binding domain"/>
    <property type="match status" value="1"/>
</dbReference>
<evidence type="ECO:0000256" key="2">
    <source>
        <dbReference type="ARBA" id="ARBA00023125"/>
    </source>
</evidence>
<evidence type="ECO:0000256" key="3">
    <source>
        <dbReference type="ARBA" id="ARBA00023163"/>
    </source>
</evidence>
<dbReference type="PANTHER" id="PTHR42756">
    <property type="entry name" value="TRANSCRIPTIONAL REGULATOR, MARR"/>
    <property type="match status" value="1"/>
</dbReference>
<dbReference type="SMART" id="SM00347">
    <property type="entry name" value="HTH_MARR"/>
    <property type="match status" value="1"/>
</dbReference>
<keyword evidence="1" id="KW-0805">Transcription regulation</keyword>
<keyword evidence="3" id="KW-0804">Transcription</keyword>
<evidence type="ECO:0000256" key="1">
    <source>
        <dbReference type="ARBA" id="ARBA00023015"/>
    </source>
</evidence>
<dbReference type="GO" id="GO:0003677">
    <property type="term" value="F:DNA binding"/>
    <property type="evidence" value="ECO:0007669"/>
    <property type="project" value="UniProtKB-KW"/>
</dbReference>
<accession>A0A1C3JMZ3</accession>
<keyword evidence="7" id="KW-1185">Reference proteome</keyword>
<dbReference type="InterPro" id="IPR000835">
    <property type="entry name" value="HTH_MarR-typ"/>
</dbReference>
<dbReference type="PANTHER" id="PTHR42756:SF1">
    <property type="entry name" value="TRANSCRIPTIONAL REPRESSOR OF EMRAB OPERON"/>
    <property type="match status" value="1"/>
</dbReference>
<evidence type="ECO:0000259" key="4">
    <source>
        <dbReference type="PROSITE" id="PS50995"/>
    </source>
</evidence>
<reference evidence="6 7" key="1">
    <citation type="submission" date="2016-06" db="EMBL/GenBank/DDBJ databases">
        <authorList>
            <person name="Rodrigo-Torres L."/>
            <person name="Arahal D.R."/>
        </authorList>
    </citation>
    <scope>NUCLEOTIDE SEQUENCE [LARGE SCALE GENOMIC DNA]</scope>
    <source>
        <strain evidence="6 7">CECT 5116</strain>
    </source>
</reference>
<reference evidence="5 8" key="2">
    <citation type="submission" date="2016-06" db="EMBL/GenBank/DDBJ databases">
        <authorList>
            <person name="Kjaerup R.B."/>
            <person name="Dalgaard T.S."/>
            <person name="Juul-Madsen H.R."/>
        </authorList>
    </citation>
    <scope>NUCLEOTIDE SEQUENCE [LARGE SCALE GENOMIC DNA]</scope>
    <source>
        <strain evidence="5 8">CECT 5115</strain>
    </source>
</reference>
<keyword evidence="2" id="KW-0238">DNA-binding</keyword>
<feature type="domain" description="HTH marR-type" evidence="4">
    <location>
        <begin position="1"/>
        <end position="139"/>
    </location>
</feature>
<dbReference type="GO" id="GO:0003700">
    <property type="term" value="F:DNA-binding transcription factor activity"/>
    <property type="evidence" value="ECO:0007669"/>
    <property type="project" value="InterPro"/>
</dbReference>
<evidence type="ECO:0000313" key="5">
    <source>
        <dbReference type="EMBL" id="SBT16511.1"/>
    </source>
</evidence>
<evidence type="ECO:0000313" key="8">
    <source>
        <dbReference type="Proteomes" id="UP000092871"/>
    </source>
</evidence>
<dbReference type="OrthoDB" id="6196575at2"/>